<dbReference type="Proteomes" id="UP000038045">
    <property type="component" value="Unplaced"/>
</dbReference>
<accession>A0A0N4Z1W0</accession>
<dbReference type="Pfam" id="PF12260">
    <property type="entry name" value="PIP49_C"/>
    <property type="match status" value="1"/>
</dbReference>
<proteinExistence type="predicted"/>
<keyword evidence="3" id="KW-1185">Reference proteome</keyword>
<reference evidence="4" key="1">
    <citation type="submission" date="2017-02" db="UniProtKB">
        <authorList>
            <consortium name="WormBaseParasite"/>
        </authorList>
    </citation>
    <scope>IDENTIFICATION</scope>
</reference>
<evidence type="ECO:0000256" key="1">
    <source>
        <dbReference type="SAM" id="SignalP"/>
    </source>
</evidence>
<feature type="domain" description="FAM69 protein-kinase" evidence="2">
    <location>
        <begin position="168"/>
        <end position="322"/>
    </location>
</feature>
<feature type="chain" id="PRO_5005891152" evidence="1">
    <location>
        <begin position="20"/>
        <end position="362"/>
    </location>
</feature>
<keyword evidence="1" id="KW-0732">Signal</keyword>
<dbReference type="PANTHER" id="PTHR21093">
    <property type="entry name" value="DIVERGENT PROTEIN KINASE DOMAIN 1C-RELATED"/>
    <property type="match status" value="1"/>
</dbReference>
<name>A0A0N4Z1W0_PARTI</name>
<dbReference type="WBParaSite" id="PTRK_0000085600.1">
    <property type="protein sequence ID" value="PTRK_0000085600.1"/>
    <property type="gene ID" value="PTRK_0000085600"/>
</dbReference>
<organism evidence="3 4">
    <name type="scientific">Parastrongyloides trichosuri</name>
    <name type="common">Possum-specific nematode worm</name>
    <dbReference type="NCBI Taxonomy" id="131310"/>
    <lineage>
        <taxon>Eukaryota</taxon>
        <taxon>Metazoa</taxon>
        <taxon>Ecdysozoa</taxon>
        <taxon>Nematoda</taxon>
        <taxon>Chromadorea</taxon>
        <taxon>Rhabditida</taxon>
        <taxon>Tylenchina</taxon>
        <taxon>Panagrolaimomorpha</taxon>
        <taxon>Strongyloidoidea</taxon>
        <taxon>Strongyloididae</taxon>
        <taxon>Parastrongyloides</taxon>
    </lineage>
</organism>
<evidence type="ECO:0000259" key="2">
    <source>
        <dbReference type="Pfam" id="PF12260"/>
    </source>
</evidence>
<dbReference type="InterPro" id="IPR022049">
    <property type="entry name" value="FAM69_kinase_dom"/>
</dbReference>
<dbReference type="PANTHER" id="PTHR21093:SF2">
    <property type="entry name" value="DIVERGENT PROTEIN KINASE DOMAIN 1C"/>
    <property type="match status" value="1"/>
</dbReference>
<protein>
    <submittedName>
        <fullName evidence="4">PIP49_C domain-containing protein</fullName>
    </submittedName>
</protein>
<sequence>MYLCIFIFFLLILVNTTSNKFNSTHDDDDDDIDYTSNSTEGNDVLEQLCYEYKNDNIVGESCEDICSSFLSSNQIKYLEGKNKFVISFNFNSTPRIFKASKKYSSDYSNIINDMNVTFEEYILRRVNNQTMLQFPLSHFNHVINMIYPPYKEKKQKYLNSSERETINRLLQQPEYINFKILRLSGIVPKVISNCGHFYEVENLVPFKMKSYYMNLKNKILIHLMGTAKLFYEFLNEPLEWCDAEFNNLALSQQYGKRFLILDADKLFTKTKLDNIFNSRFCSSDEDCILGDCLSSCDNTTNTCTGRINENLDIFCDKMIFQLYGKYYNKNNKFLSACLGNKGNKTKRINELRLAWAWNLPDV</sequence>
<dbReference type="AlphaFoldDB" id="A0A0N4Z1W0"/>
<feature type="signal peptide" evidence="1">
    <location>
        <begin position="1"/>
        <end position="19"/>
    </location>
</feature>
<evidence type="ECO:0000313" key="3">
    <source>
        <dbReference type="Proteomes" id="UP000038045"/>
    </source>
</evidence>
<evidence type="ECO:0000313" key="4">
    <source>
        <dbReference type="WBParaSite" id="PTRK_0000085600.1"/>
    </source>
</evidence>